<reference evidence="1" key="2">
    <citation type="submission" date="2025-08" db="UniProtKB">
        <authorList>
            <consortium name="Ensembl"/>
        </authorList>
    </citation>
    <scope>IDENTIFICATION</scope>
</reference>
<evidence type="ECO:0000313" key="1">
    <source>
        <dbReference type="Ensembl" id="ENSOARP00020059339.1"/>
    </source>
</evidence>
<sequence>MEAAASSPRPRILGRSPMFCFSWSLVGSKCGRESSGQALRRGWSWPLGGQDAVPVMPDRQGQAGRRESRPPATLPFARPGALPRPSPSGLEMGDPGAQTCPPAEVMAQGVEVKPVLPRGSQEVLGHLSELEEREEAATGEASGNTGTSERGHSAQASAVEPGCARRAVGPLEFSPEAFTREEECLVDGDPRLASSKVGAAPWNRLLGLYKRLQKGAMAKPQFPLKEGLPREEPGEEEEAAAEEDSALKLCVPGIVTLQSPLHKAFRSTDTAGFVEVELKKLLVVQRESRLWKIGGYDGRELLTQPEITLEEAGVVDGQGHQAEGEKKPSPSLWGMLGPWGRGAEAPRRGFQDRGTGGTFWGHRAGRGELRDAKASAFTHLQPPAPASGGDGQDGKLASRVKPAPPGVPAGAEGRSPASQGTSRSPWGQGVSR</sequence>
<proteinExistence type="predicted"/>
<reference evidence="1" key="1">
    <citation type="submission" date="2020-11" db="EMBL/GenBank/DDBJ databases">
        <authorList>
            <person name="Davenport K.M."/>
            <person name="Bickhart D.M."/>
            <person name="Smith T.P.L."/>
            <person name="Murdoch B.M."/>
            <person name="Rosen B.D."/>
        </authorList>
    </citation>
    <scope>NUCLEOTIDE SEQUENCE [LARGE SCALE GENOMIC DNA]</scope>
    <source>
        <strain evidence="1">OAR_USU_Benz2616</strain>
    </source>
</reference>
<reference evidence="1" key="3">
    <citation type="submission" date="2025-09" db="UniProtKB">
        <authorList>
            <consortium name="Ensembl"/>
        </authorList>
    </citation>
    <scope>IDENTIFICATION</scope>
</reference>
<dbReference type="Ensembl" id="ENSOART00020057459.1">
    <property type="protein sequence ID" value="ENSOARP00020059339.1"/>
    <property type="gene ID" value="ENSOARG00020017836.2"/>
</dbReference>
<gene>
    <name evidence="1" type="primary">LOC114109606</name>
</gene>
<name>A0AC11EJR5_SHEEP</name>
<organism evidence="1">
    <name type="scientific">Ovis aries</name>
    <name type="common">Sheep</name>
    <dbReference type="NCBI Taxonomy" id="9940"/>
    <lineage>
        <taxon>Eukaryota</taxon>
        <taxon>Metazoa</taxon>
        <taxon>Chordata</taxon>
        <taxon>Craniata</taxon>
        <taxon>Vertebrata</taxon>
        <taxon>Euteleostomi</taxon>
        <taxon>Mammalia</taxon>
        <taxon>Eutheria</taxon>
        <taxon>Laurasiatheria</taxon>
        <taxon>Artiodactyla</taxon>
        <taxon>Ruminantia</taxon>
        <taxon>Pecora</taxon>
        <taxon>Bovidae</taxon>
        <taxon>Caprinae</taxon>
        <taxon>Ovis</taxon>
    </lineage>
</organism>
<protein>
    <submittedName>
        <fullName evidence="1">Uncharacterized protein</fullName>
    </submittedName>
</protein>
<accession>A0AC11EJR5</accession>